<evidence type="ECO:0000313" key="2">
    <source>
        <dbReference type="EMBL" id="MEU5713501.1"/>
    </source>
</evidence>
<dbReference type="Proteomes" id="UP001551011">
    <property type="component" value="Unassembled WGS sequence"/>
</dbReference>
<feature type="region of interest" description="Disordered" evidence="1">
    <location>
        <begin position="193"/>
        <end position="212"/>
    </location>
</feature>
<protein>
    <submittedName>
        <fullName evidence="2">Uncharacterized protein</fullName>
    </submittedName>
</protein>
<organism evidence="2 3">
    <name type="scientific">Streptomyces flaveolus</name>
    <dbReference type="NCBI Taxonomy" id="67297"/>
    <lineage>
        <taxon>Bacteria</taxon>
        <taxon>Bacillati</taxon>
        <taxon>Actinomycetota</taxon>
        <taxon>Actinomycetes</taxon>
        <taxon>Kitasatosporales</taxon>
        <taxon>Streptomycetaceae</taxon>
        <taxon>Streptomyces</taxon>
    </lineage>
</organism>
<feature type="region of interest" description="Disordered" evidence="1">
    <location>
        <begin position="120"/>
        <end position="145"/>
    </location>
</feature>
<reference evidence="2 3" key="1">
    <citation type="submission" date="2024-06" db="EMBL/GenBank/DDBJ databases">
        <title>The Natural Products Discovery Center: Release of the First 8490 Sequenced Strains for Exploring Actinobacteria Biosynthetic Diversity.</title>
        <authorList>
            <person name="Kalkreuter E."/>
            <person name="Kautsar S.A."/>
            <person name="Yang D."/>
            <person name="Bader C.D."/>
            <person name="Teijaro C.N."/>
            <person name="Fluegel L."/>
            <person name="Davis C.M."/>
            <person name="Simpson J.R."/>
            <person name="Lauterbach L."/>
            <person name="Steele A.D."/>
            <person name="Gui C."/>
            <person name="Meng S."/>
            <person name="Li G."/>
            <person name="Viehrig K."/>
            <person name="Ye F."/>
            <person name="Su P."/>
            <person name="Kiefer A.F."/>
            <person name="Nichols A."/>
            <person name="Cepeda A.J."/>
            <person name="Yan W."/>
            <person name="Fan B."/>
            <person name="Jiang Y."/>
            <person name="Adhikari A."/>
            <person name="Zheng C.-J."/>
            <person name="Schuster L."/>
            <person name="Cowan T.M."/>
            <person name="Smanski M.J."/>
            <person name="Chevrette M.G."/>
            <person name="De Carvalho L.P.S."/>
            <person name="Shen B."/>
        </authorList>
    </citation>
    <scope>NUCLEOTIDE SEQUENCE [LARGE SCALE GENOMIC DNA]</scope>
    <source>
        <strain evidence="2 3">NPDC020594</strain>
    </source>
</reference>
<evidence type="ECO:0000256" key="1">
    <source>
        <dbReference type="SAM" id="MobiDB-lite"/>
    </source>
</evidence>
<name>A0ABV3ANH0_9ACTN</name>
<gene>
    <name evidence="2" type="ORF">AB0H04_42930</name>
</gene>
<dbReference type="RefSeq" id="WP_030657939.1">
    <property type="nucleotide sequence ID" value="NZ_JBFAEG010000052.1"/>
</dbReference>
<keyword evidence="3" id="KW-1185">Reference proteome</keyword>
<accession>A0ABV3ANH0</accession>
<sequence length="251" mass="26825">MPEQAAAAAAAGARLLLVVNDGDGRLQPWENSPWLPADPPPLTVATLTHDEGERLIARTTGDARTRLSVTSHPVTEYVYDLAHDYRGAVPADLVHRTDRRELARVDVSFRNYRAGRALENRDDVTPAGGSALNPSDAPAQGDRTDWVTAGEPWSDRAQIPAEQQQYAPAVTYRAGSAARVSWFGPVQRSRLIDGNGHRSARTTSCTCPSPAGATREPAIWAAATATSTSTTRCGSIRVTGSSVRWAATSSP</sequence>
<evidence type="ECO:0000313" key="3">
    <source>
        <dbReference type="Proteomes" id="UP001551011"/>
    </source>
</evidence>
<comment type="caution">
    <text evidence="2">The sequence shown here is derived from an EMBL/GenBank/DDBJ whole genome shotgun (WGS) entry which is preliminary data.</text>
</comment>
<dbReference type="EMBL" id="JBFAEG010000052">
    <property type="protein sequence ID" value="MEU5713501.1"/>
    <property type="molecule type" value="Genomic_DNA"/>
</dbReference>
<proteinExistence type="predicted"/>